<dbReference type="AlphaFoldDB" id="A0AAD7MGX2"/>
<dbReference type="SUPFAM" id="SSF81383">
    <property type="entry name" value="F-box domain"/>
    <property type="match status" value="1"/>
</dbReference>
<dbReference type="CDD" id="cd09917">
    <property type="entry name" value="F-box_SF"/>
    <property type="match status" value="1"/>
</dbReference>
<gene>
    <name evidence="1" type="ORF">DFH07DRAFT_862212</name>
</gene>
<proteinExistence type="predicted"/>
<dbReference type="SUPFAM" id="SSF52047">
    <property type="entry name" value="RNI-like"/>
    <property type="match status" value="1"/>
</dbReference>
<dbReference type="InterPro" id="IPR032675">
    <property type="entry name" value="LRR_dom_sf"/>
</dbReference>
<dbReference type="InterPro" id="IPR036047">
    <property type="entry name" value="F-box-like_dom_sf"/>
</dbReference>
<name>A0AAD7MGX2_9AGAR</name>
<accession>A0AAD7MGX2</accession>
<reference evidence="1" key="1">
    <citation type="submission" date="2023-03" db="EMBL/GenBank/DDBJ databases">
        <title>Massive genome expansion in bonnet fungi (Mycena s.s.) driven by repeated elements and novel gene families across ecological guilds.</title>
        <authorList>
            <consortium name="Lawrence Berkeley National Laboratory"/>
            <person name="Harder C.B."/>
            <person name="Miyauchi S."/>
            <person name="Viragh M."/>
            <person name="Kuo A."/>
            <person name="Thoen E."/>
            <person name="Andreopoulos B."/>
            <person name="Lu D."/>
            <person name="Skrede I."/>
            <person name="Drula E."/>
            <person name="Henrissat B."/>
            <person name="Morin E."/>
            <person name="Kohler A."/>
            <person name="Barry K."/>
            <person name="LaButti K."/>
            <person name="Morin E."/>
            <person name="Salamov A."/>
            <person name="Lipzen A."/>
            <person name="Mereny Z."/>
            <person name="Hegedus B."/>
            <person name="Baldrian P."/>
            <person name="Stursova M."/>
            <person name="Weitz H."/>
            <person name="Taylor A."/>
            <person name="Grigoriev I.V."/>
            <person name="Nagy L.G."/>
            <person name="Martin F."/>
            <person name="Kauserud H."/>
        </authorList>
    </citation>
    <scope>NUCLEOTIDE SEQUENCE</scope>
    <source>
        <strain evidence="1">CBHHK188m</strain>
    </source>
</reference>
<evidence type="ECO:0008006" key="3">
    <source>
        <dbReference type="Google" id="ProtNLM"/>
    </source>
</evidence>
<dbReference type="Gene3D" id="3.80.10.10">
    <property type="entry name" value="Ribonuclease Inhibitor"/>
    <property type="match status" value="1"/>
</dbReference>
<sequence>MDRLVSRLQARFSKLAVSQHAVVLPPEVWLQITPFLGASDLAPIALVSQQLRWIAQSLLFRSFIFTMRKRFSEEAFARLKSKIEFYASPRIASIVESCTIIGGHSNSPDYVVAICEGLSRFPHLKDLSFDHVRMTISTISGIARASRNRKLSLSLVSCISDFRPVQNVVVHLEEFSIHNDFHGLFPQDELWLKCLDLAVLRVLDLVQPHSTRAFMRSHLQLPALEVLDLHIAGLKGFTEDQFISSLSCFPALRALHLHPHWSTAGVWGAPAVLWPTWSRRFPPNVVPELNALSCPSNLLPAFSRDREIARLKVYDPFDMGEDEGYIKDLPSLLLEIGSHTIASFELDFVYPIDGLDAITEAFPALRSLRIVAYVPNYVLPRPDLETMITAIAGFALPPQVEVLHLTLRCTPLSPIPFWGAPGDDDRVGTALHDLGHQWPSLRGINLSREVYNRDGQVEKVVMISWPGLSINRTAKSRDPWELDNITVAADPGKVPHTAWCEATRMHGFRCPASVG</sequence>
<dbReference type="Proteomes" id="UP001215280">
    <property type="component" value="Unassembled WGS sequence"/>
</dbReference>
<keyword evidence="2" id="KW-1185">Reference proteome</keyword>
<comment type="caution">
    <text evidence="1">The sequence shown here is derived from an EMBL/GenBank/DDBJ whole genome shotgun (WGS) entry which is preliminary data.</text>
</comment>
<evidence type="ECO:0000313" key="2">
    <source>
        <dbReference type="Proteomes" id="UP001215280"/>
    </source>
</evidence>
<dbReference type="EMBL" id="JARJLG010000332">
    <property type="protein sequence ID" value="KAJ7716382.1"/>
    <property type="molecule type" value="Genomic_DNA"/>
</dbReference>
<evidence type="ECO:0000313" key="1">
    <source>
        <dbReference type="EMBL" id="KAJ7716382.1"/>
    </source>
</evidence>
<organism evidence="1 2">
    <name type="scientific">Mycena maculata</name>
    <dbReference type="NCBI Taxonomy" id="230809"/>
    <lineage>
        <taxon>Eukaryota</taxon>
        <taxon>Fungi</taxon>
        <taxon>Dikarya</taxon>
        <taxon>Basidiomycota</taxon>
        <taxon>Agaricomycotina</taxon>
        <taxon>Agaricomycetes</taxon>
        <taxon>Agaricomycetidae</taxon>
        <taxon>Agaricales</taxon>
        <taxon>Marasmiineae</taxon>
        <taxon>Mycenaceae</taxon>
        <taxon>Mycena</taxon>
    </lineage>
</organism>
<protein>
    <recommendedName>
        <fullName evidence="3">F-box domain-containing protein</fullName>
    </recommendedName>
</protein>